<dbReference type="InterPro" id="IPR027417">
    <property type="entry name" value="P-loop_NTPase"/>
</dbReference>
<organism evidence="4 5">
    <name type="scientific">Polyrhizophydium stewartii</name>
    <dbReference type="NCBI Taxonomy" id="2732419"/>
    <lineage>
        <taxon>Eukaryota</taxon>
        <taxon>Fungi</taxon>
        <taxon>Fungi incertae sedis</taxon>
        <taxon>Chytridiomycota</taxon>
        <taxon>Chytridiomycota incertae sedis</taxon>
        <taxon>Chytridiomycetes</taxon>
        <taxon>Rhizophydiales</taxon>
        <taxon>Rhizophydiales incertae sedis</taxon>
        <taxon>Polyrhizophydium</taxon>
    </lineage>
</organism>
<protein>
    <submittedName>
        <fullName evidence="4">CCR4-NOT regulatory complex component</fullName>
    </submittedName>
</protein>
<dbReference type="InterPro" id="IPR003593">
    <property type="entry name" value="AAA+_ATPase"/>
</dbReference>
<dbReference type="EMBL" id="JADGIZ020000047">
    <property type="protein sequence ID" value="KAL2913370.1"/>
    <property type="molecule type" value="Genomic_DNA"/>
</dbReference>
<gene>
    <name evidence="4" type="primary">CAF16</name>
    <name evidence="4" type="ORF">HK105_207115</name>
</gene>
<dbReference type="Gene3D" id="3.40.50.300">
    <property type="entry name" value="P-loop containing nucleotide triphosphate hydrolases"/>
    <property type="match status" value="1"/>
</dbReference>
<dbReference type="Proteomes" id="UP001527925">
    <property type="component" value="Unassembled WGS sequence"/>
</dbReference>
<sequence length="325" mass="36223">MSSNSSSNSTTGAPADAVGTAAPHAISINHLDFGFGGPRILHDINLQLPHGSRCLLVGANGAGKSTLLRILAGKNLTKDGDVRVLGRRAFYQGTEGGTYLGTEWAHNPIVKRDVPVSRLLKSLGAERYKDRCSKLLEILDVNPDWHMHQVSDGQRRRVQIVLGLMQPWDVLLLDEVTVDLDVLVRTDLLDFLRRETEERRATIVYATHIFDGLGGWPTHVAHVVAGEIDLVRDLAQGFPELEQAVRDRLQSADGADPSAPGAAANALVYNSPLLLVVDRWLREDNKRLAREGRRDREGKVMTKWDILSENMKEHGDKYFNYWRQE</sequence>
<dbReference type="SUPFAM" id="SSF52540">
    <property type="entry name" value="P-loop containing nucleoside triphosphate hydrolases"/>
    <property type="match status" value="1"/>
</dbReference>
<keyword evidence="2" id="KW-0067">ATP-binding</keyword>
<evidence type="ECO:0000313" key="5">
    <source>
        <dbReference type="Proteomes" id="UP001527925"/>
    </source>
</evidence>
<dbReference type="SMART" id="SM00382">
    <property type="entry name" value="AAA"/>
    <property type="match status" value="1"/>
</dbReference>
<feature type="domain" description="ABC transporter" evidence="3">
    <location>
        <begin position="26"/>
        <end position="250"/>
    </location>
</feature>
<accession>A0ABR4N1I9</accession>
<evidence type="ECO:0000259" key="3">
    <source>
        <dbReference type="PROSITE" id="PS50893"/>
    </source>
</evidence>
<evidence type="ECO:0000313" key="4">
    <source>
        <dbReference type="EMBL" id="KAL2913370.1"/>
    </source>
</evidence>
<reference evidence="4 5" key="1">
    <citation type="submission" date="2023-09" db="EMBL/GenBank/DDBJ databases">
        <title>Pangenome analysis of Batrachochytrium dendrobatidis and related Chytrids.</title>
        <authorList>
            <person name="Yacoub M.N."/>
            <person name="Stajich J.E."/>
            <person name="James T.Y."/>
        </authorList>
    </citation>
    <scope>NUCLEOTIDE SEQUENCE [LARGE SCALE GENOMIC DNA]</scope>
    <source>
        <strain evidence="4 5">JEL0888</strain>
    </source>
</reference>
<dbReference type="PANTHER" id="PTHR43158:SF2">
    <property type="entry name" value="SKFA PEPTIDE EXPORT ATP-BINDING PROTEIN SKFE"/>
    <property type="match status" value="1"/>
</dbReference>
<dbReference type="InterPro" id="IPR003439">
    <property type="entry name" value="ABC_transporter-like_ATP-bd"/>
</dbReference>
<dbReference type="Pfam" id="PF00005">
    <property type="entry name" value="ABC_tran"/>
    <property type="match status" value="1"/>
</dbReference>
<evidence type="ECO:0000256" key="2">
    <source>
        <dbReference type="ARBA" id="ARBA00022840"/>
    </source>
</evidence>
<comment type="caution">
    <text evidence="4">The sequence shown here is derived from an EMBL/GenBank/DDBJ whole genome shotgun (WGS) entry which is preliminary data.</text>
</comment>
<keyword evidence="5" id="KW-1185">Reference proteome</keyword>
<name>A0ABR4N1I9_9FUNG</name>
<dbReference type="PROSITE" id="PS50893">
    <property type="entry name" value="ABC_TRANSPORTER_2"/>
    <property type="match status" value="1"/>
</dbReference>
<evidence type="ECO:0000256" key="1">
    <source>
        <dbReference type="ARBA" id="ARBA00022741"/>
    </source>
</evidence>
<proteinExistence type="predicted"/>
<dbReference type="PANTHER" id="PTHR43158">
    <property type="entry name" value="SKFA PEPTIDE EXPORT ATP-BINDING PROTEIN SKFE"/>
    <property type="match status" value="1"/>
</dbReference>
<keyword evidence="1" id="KW-0547">Nucleotide-binding</keyword>